<dbReference type="SUPFAM" id="SSF81901">
    <property type="entry name" value="HCP-like"/>
    <property type="match status" value="1"/>
</dbReference>
<reference evidence="5 6" key="1">
    <citation type="submission" date="2016-12" db="EMBL/GenBank/DDBJ databases">
        <authorList>
            <person name="Song W.-J."/>
            <person name="Kurnit D.M."/>
        </authorList>
    </citation>
    <scope>NUCLEOTIDE SEQUENCE [LARGE SCALE GENOMIC DNA]</scope>
    <source>
        <strain evidence="5 6">CECT 9026</strain>
    </source>
</reference>
<feature type="chain" id="PRO_5009937114" evidence="4">
    <location>
        <begin position="20"/>
        <end position="358"/>
    </location>
</feature>
<dbReference type="InterPro" id="IPR011990">
    <property type="entry name" value="TPR-like_helical_dom_sf"/>
</dbReference>
<feature type="signal peptide" evidence="4">
    <location>
        <begin position="1"/>
        <end position="19"/>
    </location>
</feature>
<dbReference type="Proteomes" id="UP000184774">
    <property type="component" value="Unassembled WGS sequence"/>
</dbReference>
<dbReference type="CDD" id="cd06257">
    <property type="entry name" value="DnaJ"/>
    <property type="match status" value="1"/>
</dbReference>
<keyword evidence="4" id="KW-0732">Signal</keyword>
<protein>
    <submittedName>
        <fullName evidence="5">Localization factor PodJL</fullName>
    </submittedName>
</protein>
<dbReference type="InterPro" id="IPR036869">
    <property type="entry name" value="J_dom_sf"/>
</dbReference>
<dbReference type="PANTHER" id="PTHR43628:SF1">
    <property type="entry name" value="CHITIN SYNTHASE REGULATORY FACTOR 2-RELATED"/>
    <property type="match status" value="1"/>
</dbReference>
<keyword evidence="2" id="KW-0175">Coiled coil</keyword>
<evidence type="ECO:0000256" key="1">
    <source>
        <dbReference type="ARBA" id="ARBA00023186"/>
    </source>
</evidence>
<dbReference type="InterPro" id="IPR001623">
    <property type="entry name" value="DnaJ_domain"/>
</dbReference>
<evidence type="ECO:0000256" key="4">
    <source>
        <dbReference type="SAM" id="SignalP"/>
    </source>
</evidence>
<evidence type="ECO:0000313" key="5">
    <source>
        <dbReference type="EMBL" id="SIO95082.1"/>
    </source>
</evidence>
<dbReference type="InterPro" id="IPR006597">
    <property type="entry name" value="Sel1-like"/>
</dbReference>
<keyword evidence="3" id="KW-0472">Membrane</keyword>
<dbReference type="EMBL" id="FSSB01000017">
    <property type="protein sequence ID" value="SIO95082.1"/>
    <property type="molecule type" value="Genomic_DNA"/>
</dbReference>
<keyword evidence="1" id="KW-0143">Chaperone</keyword>
<keyword evidence="3" id="KW-1133">Transmembrane helix</keyword>
<dbReference type="OrthoDB" id="5906522at2"/>
<dbReference type="SMART" id="SM00671">
    <property type="entry name" value="SEL1"/>
    <property type="match status" value="3"/>
</dbReference>
<evidence type="ECO:0000256" key="3">
    <source>
        <dbReference type="SAM" id="Phobius"/>
    </source>
</evidence>
<dbReference type="AlphaFoldDB" id="A0A1N6M6L3"/>
<evidence type="ECO:0000313" key="6">
    <source>
        <dbReference type="Proteomes" id="UP000184774"/>
    </source>
</evidence>
<gene>
    <name evidence="5" type="primary">podJ</name>
    <name evidence="5" type="ORF">VSP9026_02821</name>
</gene>
<keyword evidence="3" id="KW-0812">Transmembrane</keyword>
<accession>A0A1N6M6L3</accession>
<dbReference type="Pfam" id="PF08238">
    <property type="entry name" value="Sel1"/>
    <property type="match status" value="3"/>
</dbReference>
<name>A0A1N6M6L3_9VIBR</name>
<dbReference type="SUPFAM" id="SSF46565">
    <property type="entry name" value="Chaperone J-domain"/>
    <property type="match status" value="1"/>
</dbReference>
<dbReference type="RefSeq" id="WP_083602685.1">
    <property type="nucleotide sequence ID" value="NZ_AP024907.1"/>
</dbReference>
<organism evidence="5 6">
    <name type="scientific">Vibrio spartinae</name>
    <dbReference type="NCBI Taxonomy" id="1918945"/>
    <lineage>
        <taxon>Bacteria</taxon>
        <taxon>Pseudomonadati</taxon>
        <taxon>Pseudomonadota</taxon>
        <taxon>Gammaproteobacteria</taxon>
        <taxon>Vibrionales</taxon>
        <taxon>Vibrionaceae</taxon>
        <taxon>Vibrio</taxon>
    </lineage>
</organism>
<dbReference type="Gene3D" id="1.25.40.10">
    <property type="entry name" value="Tetratricopeptide repeat domain"/>
    <property type="match status" value="1"/>
</dbReference>
<feature type="coiled-coil region" evidence="2">
    <location>
        <begin position="257"/>
        <end position="284"/>
    </location>
</feature>
<proteinExistence type="predicted"/>
<feature type="transmembrane region" description="Helical" evidence="3">
    <location>
        <begin position="199"/>
        <end position="220"/>
    </location>
</feature>
<sequence length="358" mass="40615">MRLRLLLICLLLVLASAYAADINTLRQQAILRDKNAQYQLALHYQQGQGVKADPKQSFYWMEQAAENGHKQAQLQVANAYLNGSVGVTPDKTQAIYWLTRLATQGDTTAQFKLGQLYEQVTDLSGETQALIWYRIAGLSNPTAEQRYSQLLEQQFNHRRMKEISRRKALEDAQAPDTTISPVRFNNAQADAAQFTLPQIISSVIVAVLMLALTLLGVVYIRLKKQLRTAESTRPEVQLPPSEPLQVQSGTTIQQQKIKQQEQTIRKQKQQMTMLFQEMKRLQQTPPKQPPARPNSLDLACALFGFSVTEIPDVKQIKLRYKQLSKIYHPDMKGSDEEMKRLNQALKSLLAHQQSTSAQ</sequence>
<evidence type="ECO:0000256" key="2">
    <source>
        <dbReference type="SAM" id="Coils"/>
    </source>
</evidence>
<dbReference type="InterPro" id="IPR052945">
    <property type="entry name" value="Mitotic_Regulator"/>
</dbReference>
<dbReference type="PANTHER" id="PTHR43628">
    <property type="entry name" value="ACTIVATOR OF C KINASE PROTEIN 1-RELATED"/>
    <property type="match status" value="1"/>
</dbReference>
<dbReference type="Gene3D" id="1.10.287.110">
    <property type="entry name" value="DnaJ domain"/>
    <property type="match status" value="1"/>
</dbReference>